<proteinExistence type="predicted"/>
<dbReference type="EMBL" id="KR029584">
    <property type="protein sequence ID" value="AKH46522.1"/>
    <property type="molecule type" value="Genomic_DNA"/>
</dbReference>
<reference evidence="1" key="2">
    <citation type="submission" date="2015-03" db="EMBL/GenBank/DDBJ databases">
        <authorList>
            <person name="Chow C.-E.T."/>
            <person name="Winget D.M."/>
            <person name="White R.A.III."/>
            <person name="Hallam S.J."/>
            <person name="Suttle C.A."/>
        </authorList>
    </citation>
    <scope>NUCLEOTIDE SEQUENCE</scope>
    <source>
        <strain evidence="1">Anoxic3_9</strain>
    </source>
</reference>
<sequence length="68" mass="7838">MNKTSAYNQKPLEVQVTGKLVSLSLFSYTPHCEKFKKFRINLITFQPKVILTGLQLVDFCILQTVQTF</sequence>
<protein>
    <submittedName>
        <fullName evidence="1">Uncharacterized protein</fullName>
    </submittedName>
</protein>
<accession>A0A0F7L4S2</accession>
<reference evidence="1" key="1">
    <citation type="journal article" date="2015" name="Front. Microbiol.">
        <title>Combining genomic sequencing methods to explore viral diversity and reveal potential virus-host interactions.</title>
        <authorList>
            <person name="Chow C.E."/>
            <person name="Winget D.M."/>
            <person name="White R.A.III."/>
            <person name="Hallam S.J."/>
            <person name="Suttle C.A."/>
        </authorList>
    </citation>
    <scope>NUCLEOTIDE SEQUENCE</scope>
    <source>
        <strain evidence="1">Anoxic3_9</strain>
    </source>
</reference>
<organism evidence="1">
    <name type="scientific">uncultured marine virus</name>
    <dbReference type="NCBI Taxonomy" id="186617"/>
    <lineage>
        <taxon>Viruses</taxon>
        <taxon>environmental samples</taxon>
    </lineage>
</organism>
<name>A0A0F7L4S2_9VIRU</name>
<evidence type="ECO:0000313" key="1">
    <source>
        <dbReference type="EMBL" id="AKH46522.1"/>
    </source>
</evidence>